<proteinExistence type="predicted"/>
<evidence type="ECO:0000256" key="1">
    <source>
        <dbReference type="SAM" id="MobiDB-lite"/>
    </source>
</evidence>
<name>A0A183H2D1_9BILA</name>
<organism evidence="4">
    <name type="scientific">Onchocerca flexuosa</name>
    <dbReference type="NCBI Taxonomy" id="387005"/>
    <lineage>
        <taxon>Eukaryota</taxon>
        <taxon>Metazoa</taxon>
        <taxon>Ecdysozoa</taxon>
        <taxon>Nematoda</taxon>
        <taxon>Chromadorea</taxon>
        <taxon>Rhabditida</taxon>
        <taxon>Spirurina</taxon>
        <taxon>Spiruromorpha</taxon>
        <taxon>Filarioidea</taxon>
        <taxon>Onchocercidae</taxon>
        <taxon>Onchocerca</taxon>
    </lineage>
</organism>
<protein>
    <submittedName>
        <fullName evidence="4">[Histone H3]-lysine(79) N-trimethyltransferase</fullName>
    </submittedName>
</protein>
<accession>A0A183H2D1</accession>
<evidence type="ECO:0000313" key="2">
    <source>
        <dbReference type="EMBL" id="VDO30268.1"/>
    </source>
</evidence>
<evidence type="ECO:0000313" key="3">
    <source>
        <dbReference type="Proteomes" id="UP000267606"/>
    </source>
</evidence>
<evidence type="ECO:0000313" key="4">
    <source>
        <dbReference type="WBParaSite" id="OFLC_0000164001-mRNA-1"/>
    </source>
</evidence>
<feature type="region of interest" description="Disordered" evidence="1">
    <location>
        <begin position="498"/>
        <end position="530"/>
    </location>
</feature>
<dbReference type="Proteomes" id="UP000267606">
    <property type="component" value="Unassembled WGS sequence"/>
</dbReference>
<dbReference type="AlphaFoldDB" id="A0A183H2D1"/>
<dbReference type="WBParaSite" id="OFLC_0000164001-mRNA-1">
    <property type="protein sequence ID" value="OFLC_0000164001-mRNA-1"/>
    <property type="gene ID" value="OFLC_0000164001"/>
</dbReference>
<gene>
    <name evidence="2" type="ORF">OFLC_LOCUS1641</name>
</gene>
<feature type="compositionally biased region" description="Low complexity" evidence="1">
    <location>
        <begin position="502"/>
        <end position="513"/>
    </location>
</feature>
<dbReference type="EMBL" id="UZAJ01000816">
    <property type="protein sequence ID" value="VDO30268.1"/>
    <property type="molecule type" value="Genomic_DNA"/>
</dbReference>
<reference evidence="2 3" key="2">
    <citation type="submission" date="2018-11" db="EMBL/GenBank/DDBJ databases">
        <authorList>
            <consortium name="Pathogen Informatics"/>
        </authorList>
    </citation>
    <scope>NUCLEOTIDE SEQUENCE [LARGE SCALE GENOMIC DNA]</scope>
</reference>
<reference evidence="4" key="1">
    <citation type="submission" date="2016-06" db="UniProtKB">
        <authorList>
            <consortium name="WormBaseParasite"/>
        </authorList>
    </citation>
    <scope>IDENTIFICATION</scope>
</reference>
<feature type="region of interest" description="Disordered" evidence="1">
    <location>
        <begin position="420"/>
        <end position="443"/>
    </location>
</feature>
<keyword evidence="3" id="KW-1185">Reference proteome</keyword>
<feature type="compositionally biased region" description="Polar residues" evidence="1">
    <location>
        <begin position="433"/>
        <end position="443"/>
    </location>
</feature>
<sequence>MEASTMRTAILHEPSSAFDPDREMKDRKLAQIFKKLHMEQATLILQLFNLQISIYVIEDIHVVQSNPSLTSFRYTLKYLLFFKDLNTLLDFDDSISRPSQVALNHVEESNADKTERCRPRKILDYAVLAKGQSYRNNLVGSFASSCSETGGASKSGAGCKRIRFQKDRFDDNTPTFSVKRRSRNGRYASALKKNNRSRRFSFPLAATGVKKKETSRSRSFAGRIKRGILKRRMKDANNIKQAFLISKKILDMENQHFKEFILPEKWIKESQKRKKMKMKSGEEESTGSASIEDLAMERLVRAFKTAKLLYPEKFAEYFPDFVHCFEPDDDREKRDNKNGVMSKQTHFKTIKSEEDAFDKNIASDSGDDLSKRIRKLPKILRDYSTGVEIKRKKLAGSKEKCVKEQIPSVTRKVSRIGGSLAGTSGLRKRSRTVTDSPSNQSMLSKFQQNEKTENIKGMEDLEEIGRIPTSKKRKYTKSNFLSNASVVKVTNVNATIIQNNIEDSATESSSDESGNMRSSKRQRAQSGFYK</sequence>